<dbReference type="PANTHER" id="PTHR16160:SF1">
    <property type="entry name" value="FERMITIN FAMILY HOMOLOG 3"/>
    <property type="match status" value="1"/>
</dbReference>
<proteinExistence type="predicted"/>
<dbReference type="GO" id="GO:0030055">
    <property type="term" value="C:cell-substrate junction"/>
    <property type="evidence" value="ECO:0007669"/>
    <property type="project" value="TreeGrafter"/>
</dbReference>
<evidence type="ECO:0000259" key="1">
    <source>
        <dbReference type="Pfam" id="PF18124"/>
    </source>
</evidence>
<dbReference type="PANTHER" id="PTHR16160">
    <property type="entry name" value="FERMITIN 2-RELATED"/>
    <property type="match status" value="1"/>
</dbReference>
<sequence>IISWCNIDIEGWSPFQPPLEIKVYCCLIFVKVSLTQEAKALLMNEIQRDWSDHALWWEQKQRWLLRTAWTLEKYGIHADAKLLFMPQHKPINLCLPSGITLRLRACFSSPVFKTVMGICTMLS</sequence>
<dbReference type="AlphaFoldDB" id="H3CFN6"/>
<dbReference type="Proteomes" id="UP000007303">
    <property type="component" value="Unassembled WGS sequence"/>
</dbReference>
<reference evidence="2" key="3">
    <citation type="submission" date="2025-09" db="UniProtKB">
        <authorList>
            <consortium name="Ensembl"/>
        </authorList>
    </citation>
    <scope>IDENTIFICATION</scope>
</reference>
<dbReference type="InterPro" id="IPR040790">
    <property type="entry name" value="Kindlin_2_N"/>
</dbReference>
<reference evidence="2" key="2">
    <citation type="submission" date="2025-08" db="UniProtKB">
        <authorList>
            <consortium name="Ensembl"/>
        </authorList>
    </citation>
    <scope>IDENTIFICATION</scope>
</reference>
<evidence type="ECO:0000313" key="3">
    <source>
        <dbReference type="Proteomes" id="UP000007303"/>
    </source>
</evidence>
<dbReference type="GO" id="GO:0070527">
    <property type="term" value="P:platelet aggregation"/>
    <property type="evidence" value="ECO:0007669"/>
    <property type="project" value="TreeGrafter"/>
</dbReference>
<dbReference type="InParanoid" id="H3CFN6"/>
<dbReference type="GeneTree" id="ENSGT00390000013444"/>
<protein>
    <recommendedName>
        <fullName evidence="1">Kindlin-2 N-terminal domain-containing protein</fullName>
    </recommendedName>
</protein>
<dbReference type="GO" id="GO:0007229">
    <property type="term" value="P:integrin-mediated signaling pathway"/>
    <property type="evidence" value="ECO:0007669"/>
    <property type="project" value="InterPro"/>
</dbReference>
<dbReference type="STRING" id="99883.ENSTNIP00000007063"/>
<dbReference type="GO" id="GO:0007160">
    <property type="term" value="P:cell-matrix adhesion"/>
    <property type="evidence" value="ECO:0007669"/>
    <property type="project" value="TreeGrafter"/>
</dbReference>
<keyword evidence="3" id="KW-1185">Reference proteome</keyword>
<reference evidence="3" key="1">
    <citation type="journal article" date="2004" name="Nature">
        <title>Genome duplication in the teleost fish Tetraodon nigroviridis reveals the early vertebrate proto-karyotype.</title>
        <authorList>
            <person name="Jaillon O."/>
            <person name="Aury J.-M."/>
            <person name="Brunet F."/>
            <person name="Petit J.-L."/>
            <person name="Stange-Thomann N."/>
            <person name="Mauceli E."/>
            <person name="Bouneau L."/>
            <person name="Fischer C."/>
            <person name="Ozouf-Costaz C."/>
            <person name="Bernot A."/>
            <person name="Nicaud S."/>
            <person name="Jaffe D."/>
            <person name="Fisher S."/>
            <person name="Lutfalla G."/>
            <person name="Dossat C."/>
            <person name="Segurens B."/>
            <person name="Dasilva C."/>
            <person name="Salanoubat M."/>
            <person name="Levy M."/>
            <person name="Boudet N."/>
            <person name="Castellano S."/>
            <person name="Anthouard V."/>
            <person name="Jubin C."/>
            <person name="Castelli V."/>
            <person name="Katinka M."/>
            <person name="Vacherie B."/>
            <person name="Biemont C."/>
            <person name="Skalli Z."/>
            <person name="Cattolico L."/>
            <person name="Poulain J."/>
            <person name="De Berardinis V."/>
            <person name="Cruaud C."/>
            <person name="Duprat S."/>
            <person name="Brottier P."/>
            <person name="Coutanceau J.-P."/>
            <person name="Gouzy J."/>
            <person name="Parra G."/>
            <person name="Lardier G."/>
            <person name="Chapple C."/>
            <person name="McKernan K.J."/>
            <person name="McEwan P."/>
            <person name="Bosak S."/>
            <person name="Kellis M."/>
            <person name="Volff J.-N."/>
            <person name="Guigo R."/>
            <person name="Zody M.C."/>
            <person name="Mesirov J."/>
            <person name="Lindblad-Toh K."/>
            <person name="Birren B."/>
            <person name="Nusbaum C."/>
            <person name="Kahn D."/>
            <person name="Robinson-Rechavi M."/>
            <person name="Laudet V."/>
            <person name="Schachter V."/>
            <person name="Quetier F."/>
            <person name="Saurin W."/>
            <person name="Scarpelli C."/>
            <person name="Wincker P."/>
            <person name="Lander E.S."/>
            <person name="Weissenbach J."/>
            <person name="Roest Crollius H."/>
        </authorList>
    </citation>
    <scope>NUCLEOTIDE SEQUENCE [LARGE SCALE GENOMIC DNA]</scope>
</reference>
<dbReference type="GO" id="GO:0033622">
    <property type="term" value="P:integrin activation"/>
    <property type="evidence" value="ECO:0007669"/>
    <property type="project" value="TreeGrafter"/>
</dbReference>
<dbReference type="InterPro" id="IPR037843">
    <property type="entry name" value="Kindlin/fermitin"/>
</dbReference>
<name>H3CFN6_TETNG</name>
<organism evidence="2 3">
    <name type="scientific">Tetraodon nigroviridis</name>
    <name type="common">Spotted green pufferfish</name>
    <name type="synonym">Chelonodon nigroviridis</name>
    <dbReference type="NCBI Taxonomy" id="99883"/>
    <lineage>
        <taxon>Eukaryota</taxon>
        <taxon>Metazoa</taxon>
        <taxon>Chordata</taxon>
        <taxon>Craniata</taxon>
        <taxon>Vertebrata</taxon>
        <taxon>Euteleostomi</taxon>
        <taxon>Actinopterygii</taxon>
        <taxon>Neopterygii</taxon>
        <taxon>Teleostei</taxon>
        <taxon>Neoteleostei</taxon>
        <taxon>Acanthomorphata</taxon>
        <taxon>Eupercaria</taxon>
        <taxon>Tetraodontiformes</taxon>
        <taxon>Tetradontoidea</taxon>
        <taxon>Tetraodontidae</taxon>
        <taxon>Tetraodon</taxon>
    </lineage>
</organism>
<dbReference type="Gene3D" id="3.10.20.90">
    <property type="entry name" value="Phosphatidylinositol 3-kinase Catalytic Subunit, Chain A, domain 1"/>
    <property type="match status" value="1"/>
</dbReference>
<dbReference type="GO" id="GO:0005178">
    <property type="term" value="F:integrin binding"/>
    <property type="evidence" value="ECO:0007669"/>
    <property type="project" value="TreeGrafter"/>
</dbReference>
<dbReference type="Pfam" id="PF18124">
    <property type="entry name" value="Kindlin_2_N"/>
    <property type="match status" value="1"/>
</dbReference>
<dbReference type="HOGENOM" id="CLU_2020612_0_0_1"/>
<dbReference type="GO" id="GO:0007159">
    <property type="term" value="P:leukocyte cell-cell adhesion"/>
    <property type="evidence" value="ECO:0007669"/>
    <property type="project" value="TreeGrafter"/>
</dbReference>
<feature type="domain" description="Kindlin-2 N-terminal" evidence="1">
    <location>
        <begin position="45"/>
        <end position="89"/>
    </location>
</feature>
<dbReference type="Ensembl" id="ENSTNIT00000007220.1">
    <property type="protein sequence ID" value="ENSTNIP00000007063.1"/>
    <property type="gene ID" value="ENSTNIG00000004425.1"/>
</dbReference>
<accession>H3CFN6</accession>
<evidence type="ECO:0000313" key="2">
    <source>
        <dbReference type="Ensembl" id="ENSTNIP00000007063.1"/>
    </source>
</evidence>
<dbReference type="GO" id="GO:0033632">
    <property type="term" value="P:regulation of cell-cell adhesion mediated by integrin"/>
    <property type="evidence" value="ECO:0007669"/>
    <property type="project" value="TreeGrafter"/>
</dbReference>